<dbReference type="RefSeq" id="WP_330086403.1">
    <property type="nucleotide sequence ID" value="NZ_JAUGZK010000001.1"/>
</dbReference>
<keyword evidence="2" id="KW-1185">Reference proteome</keyword>
<dbReference type="Gene3D" id="3.40.630.30">
    <property type="match status" value="1"/>
</dbReference>
<dbReference type="InterPro" id="IPR022484">
    <property type="entry name" value="PEP-CTERM/exosrtase_acylTfrase"/>
</dbReference>
<dbReference type="EMBL" id="JAUGZK010000001">
    <property type="protein sequence ID" value="MEE2022886.1"/>
    <property type="molecule type" value="Genomic_DNA"/>
</dbReference>
<name>A0ABU7JB19_9GAMM</name>
<dbReference type="Pfam" id="PF13444">
    <property type="entry name" value="Acetyltransf_5"/>
    <property type="match status" value="1"/>
</dbReference>
<dbReference type="GO" id="GO:0016746">
    <property type="term" value="F:acyltransferase activity"/>
    <property type="evidence" value="ECO:0007669"/>
    <property type="project" value="UniProtKB-KW"/>
</dbReference>
<dbReference type="InterPro" id="IPR016181">
    <property type="entry name" value="Acyl_CoA_acyltransferase"/>
</dbReference>
<dbReference type="Proteomes" id="UP001339167">
    <property type="component" value="Unassembled WGS sequence"/>
</dbReference>
<gene>
    <name evidence="1" type="ORF">QWF21_01400</name>
</gene>
<keyword evidence="1" id="KW-0808">Transferase</keyword>
<accession>A0ABU7JB19</accession>
<evidence type="ECO:0000313" key="1">
    <source>
        <dbReference type="EMBL" id="MEE2022886.1"/>
    </source>
</evidence>
<evidence type="ECO:0000313" key="2">
    <source>
        <dbReference type="Proteomes" id="UP001339167"/>
    </source>
</evidence>
<dbReference type="NCBIfam" id="TIGR03694">
    <property type="entry name" value="exosort_acyl"/>
    <property type="match status" value="1"/>
</dbReference>
<proteinExistence type="predicted"/>
<sequence>MSNFFDCFELVLATTPALKREVYKVRYQVYCDELGYEDKSQFLQPLERDRFDPHSQHFLIRHKRTGLAAGTARCVVPFDMFGHKQPLPSELFCRHALDPSVITAMGLRRGDYAEVSRIAIPAVFRRCIPVDHPMNLEQRVCHFSPEERVNFPHIATCLYFALAAFYQQCDAIQSMIAMMEPRLMKHLNRAGIYFQPAGQLIDYHGSRQAFILYKDDLLTNIKPLFKPFFERVRKIVDAELASETPLALEIA</sequence>
<comment type="caution">
    <text evidence="1">The sequence shown here is derived from an EMBL/GenBank/DDBJ whole genome shotgun (WGS) entry which is preliminary data.</text>
</comment>
<protein>
    <submittedName>
        <fullName evidence="1">PEP-CTERM/exosortase system-associated acyltransferase</fullName>
    </submittedName>
</protein>
<keyword evidence="1" id="KW-0012">Acyltransferase</keyword>
<organism evidence="1 2">
    <name type="scientific">Alkalimonas mucilaginosa</name>
    <dbReference type="NCBI Taxonomy" id="3057676"/>
    <lineage>
        <taxon>Bacteria</taxon>
        <taxon>Pseudomonadati</taxon>
        <taxon>Pseudomonadota</taxon>
        <taxon>Gammaproteobacteria</taxon>
        <taxon>Alkalimonas</taxon>
    </lineage>
</organism>
<dbReference type="SUPFAM" id="SSF55729">
    <property type="entry name" value="Acyl-CoA N-acyltransferases (Nat)"/>
    <property type="match status" value="1"/>
</dbReference>
<reference evidence="1 2" key="1">
    <citation type="submission" date="2023-06" db="EMBL/GenBank/DDBJ databases">
        <title>Alkalimonas sp., MEB004 an alkaliphilic bacterium isolated from Lonar Lake, India.</title>
        <authorList>
            <person name="Joshi A."/>
            <person name="Thite S."/>
        </authorList>
    </citation>
    <scope>NUCLEOTIDE SEQUENCE [LARGE SCALE GENOMIC DNA]</scope>
    <source>
        <strain evidence="1 2">MEB004</strain>
    </source>
</reference>